<accession>A0A427BC58</accession>
<dbReference type="EMBL" id="AMZH03000034">
    <property type="protein sequence ID" value="RRT85966.1"/>
    <property type="molecule type" value="Genomic_DNA"/>
</dbReference>
<evidence type="ECO:0000313" key="1">
    <source>
        <dbReference type="EMBL" id="RRT85966.1"/>
    </source>
</evidence>
<gene>
    <name evidence="1" type="ORF">B296_00005458</name>
</gene>
<comment type="caution">
    <text evidence="1">The sequence shown here is derived from an EMBL/GenBank/DDBJ whole genome shotgun (WGS) entry which is preliminary data.</text>
</comment>
<dbReference type="Proteomes" id="UP000287651">
    <property type="component" value="Unassembled WGS sequence"/>
</dbReference>
<reference evidence="1 2" key="1">
    <citation type="journal article" date="2014" name="Agronomy (Basel)">
        <title>A Draft Genome Sequence for Ensete ventricosum, the Drought-Tolerant Tree Against Hunger.</title>
        <authorList>
            <person name="Harrison J."/>
            <person name="Moore K.A."/>
            <person name="Paszkiewicz K."/>
            <person name="Jones T."/>
            <person name="Grant M."/>
            <person name="Ambacheew D."/>
            <person name="Muzemil S."/>
            <person name="Studholme D.J."/>
        </authorList>
    </citation>
    <scope>NUCLEOTIDE SEQUENCE [LARGE SCALE GENOMIC DNA]</scope>
</reference>
<organism evidence="1 2">
    <name type="scientific">Ensete ventricosum</name>
    <name type="common">Abyssinian banana</name>
    <name type="synonym">Musa ensete</name>
    <dbReference type="NCBI Taxonomy" id="4639"/>
    <lineage>
        <taxon>Eukaryota</taxon>
        <taxon>Viridiplantae</taxon>
        <taxon>Streptophyta</taxon>
        <taxon>Embryophyta</taxon>
        <taxon>Tracheophyta</taxon>
        <taxon>Spermatophyta</taxon>
        <taxon>Magnoliopsida</taxon>
        <taxon>Liliopsida</taxon>
        <taxon>Zingiberales</taxon>
        <taxon>Musaceae</taxon>
        <taxon>Ensete</taxon>
    </lineage>
</organism>
<name>A0A427BC58_ENSVE</name>
<sequence length="181" mass="19515">MGDGSRAVGSRRSVMFAMVATEGIVAAEVEAASGSVEGCNWEAEAVEGRDWRGRPWLCPRLLWLLRNDCAATAGWRWRSWSCCGPLAVVDEGWSAAGWCWRSWSHDCDRYEGPFLLGHQQVGWGVDVDCCFEDVHGLLQGLGGGVAGEMELDAAEGGCGIAAETLRTAALIPDDKDPRVLS</sequence>
<protein>
    <submittedName>
        <fullName evidence="1">Uncharacterized protein</fullName>
    </submittedName>
</protein>
<evidence type="ECO:0000313" key="2">
    <source>
        <dbReference type="Proteomes" id="UP000287651"/>
    </source>
</evidence>
<proteinExistence type="predicted"/>
<dbReference type="AlphaFoldDB" id="A0A427BC58"/>